<dbReference type="OrthoDB" id="1001730at2"/>
<name>E4TMW9_MARTH</name>
<dbReference type="KEGG" id="mtt:Ftrac_1410"/>
<evidence type="ECO:0000313" key="4">
    <source>
        <dbReference type="Proteomes" id="UP000008720"/>
    </source>
</evidence>
<evidence type="ECO:0000259" key="2">
    <source>
        <dbReference type="PROSITE" id="PS51688"/>
    </source>
</evidence>
<accession>E4TMW9</accession>
<dbReference type="InterPro" id="IPR030392">
    <property type="entry name" value="S74_ICA"/>
</dbReference>
<sequence>MKKLYITLALNFIVLISFSQKLPFQGYLEESGVPVNGTRTFNFELTDYGWSETIANVPIDNGIYNVVLGEITLLPDTLFSNLNETSLNITVDSTNIGSVTLYKPLVNGQSLLGNEAPLIVKGPNGETKAELNYFANNNAGSLVLNGANDSTKVILGSAAGGYGGFLGLYDSLRNIGAQLRVTNKGRGNLYTYNENHNNVGWFGGIGNDGFSQLVSYDSTGTLSGALLLGSFADGIYPEVYLEGAAQANFGLGRFRVIQLPGGEETTQLEINRSNGGGQARLQISQDNGGADPTGVSGTLDLFGDSSPNFLFGSASWEDHDLANMSAYGSIPDGTGWYYSALDLGASKTGDGSQEYGFLNFHNNQNGNSYNTVSISGNLYESSAGGIDLKDSLGTTTAILEARGNGNSGQLKLRGNNGLDIAAVQNRGGNSGQAVFYGNDSGLKAEIGSFGDNSGFLITYGQNGNKNVQLDRDPGNTDLGQLTLFGVDGITPRVFATSGTDGLNEWGSITLDSPTEQIILDGQTSTITATTITASSDRRLKKNISTLENSLANTLRLRGTTYYWKNENSSTERQIGLIAQEVEEVYPEFVHTDAEGKKSVNYSQMTAVLIEAIKELNAKVVELEKENDTLTSALNETMELSKKIDKLEKLLLNDQKVASN</sequence>
<gene>
    <name evidence="3" type="ordered locus">Ftrac_1410</name>
</gene>
<dbReference type="eggNOG" id="COG2911">
    <property type="taxonomic scope" value="Bacteria"/>
</dbReference>
<keyword evidence="1" id="KW-0175">Coiled coil</keyword>
<feature type="coiled-coil region" evidence="1">
    <location>
        <begin position="605"/>
        <end position="649"/>
    </location>
</feature>
<organism evidence="3 4">
    <name type="scientific">Marivirga tractuosa (strain ATCC 23168 / DSM 4126 / NBRC 15989 / NCIMB 1408 / VKM B-1430 / H-43)</name>
    <name type="common">Microscilla tractuosa</name>
    <name type="synonym">Flexibacter tractuosus</name>
    <dbReference type="NCBI Taxonomy" id="643867"/>
    <lineage>
        <taxon>Bacteria</taxon>
        <taxon>Pseudomonadati</taxon>
        <taxon>Bacteroidota</taxon>
        <taxon>Cytophagia</taxon>
        <taxon>Cytophagales</taxon>
        <taxon>Marivirgaceae</taxon>
        <taxon>Marivirga</taxon>
    </lineage>
</organism>
<dbReference type="EMBL" id="CP002349">
    <property type="protein sequence ID" value="ADR21400.1"/>
    <property type="molecule type" value="Genomic_DNA"/>
</dbReference>
<reference evidence="3 4" key="1">
    <citation type="journal article" date="2011" name="Stand. Genomic Sci.">
        <title>Complete genome sequence of Marivirga tractuosa type strain (H-43).</title>
        <authorList>
            <person name="Pagani I."/>
            <person name="Chertkov O."/>
            <person name="Lapidus A."/>
            <person name="Lucas S."/>
            <person name="Del Rio T.G."/>
            <person name="Tice H."/>
            <person name="Copeland A."/>
            <person name="Cheng J.F."/>
            <person name="Nolan M."/>
            <person name="Saunders E."/>
            <person name="Pitluck S."/>
            <person name="Held B."/>
            <person name="Goodwin L."/>
            <person name="Liolios K."/>
            <person name="Ovchinikova G."/>
            <person name="Ivanova N."/>
            <person name="Mavromatis K."/>
            <person name="Pati A."/>
            <person name="Chen A."/>
            <person name="Palaniappan K."/>
            <person name="Land M."/>
            <person name="Hauser L."/>
            <person name="Jeffries C.D."/>
            <person name="Detter J.C."/>
            <person name="Han C."/>
            <person name="Tapia R."/>
            <person name="Ngatchou-Djao O.D."/>
            <person name="Rohde M."/>
            <person name="Goker M."/>
            <person name="Spring S."/>
            <person name="Sikorski J."/>
            <person name="Woyke T."/>
            <person name="Bristow J."/>
            <person name="Eisen J.A."/>
            <person name="Markowitz V."/>
            <person name="Hugenholtz P."/>
            <person name="Klenk H.P."/>
            <person name="Kyrpides N.C."/>
        </authorList>
    </citation>
    <scope>NUCLEOTIDE SEQUENCE [LARGE SCALE GENOMIC DNA]</scope>
    <source>
        <strain evidence="4">ATCC 23168 / DSM 4126 / NBRC 15989 / NCIMB 1408 / VKM B-1430 / H-43</strain>
    </source>
</reference>
<protein>
    <recommendedName>
        <fullName evidence="2">Peptidase S74 domain-containing protein</fullName>
    </recommendedName>
</protein>
<dbReference type="Pfam" id="PF13884">
    <property type="entry name" value="Peptidase_S74"/>
    <property type="match status" value="1"/>
</dbReference>
<evidence type="ECO:0000256" key="1">
    <source>
        <dbReference type="SAM" id="Coils"/>
    </source>
</evidence>
<keyword evidence="4" id="KW-1185">Reference proteome</keyword>
<dbReference type="Proteomes" id="UP000008720">
    <property type="component" value="Chromosome"/>
</dbReference>
<feature type="domain" description="Peptidase S74" evidence="2">
    <location>
        <begin position="535"/>
        <end position="626"/>
    </location>
</feature>
<evidence type="ECO:0000313" key="3">
    <source>
        <dbReference type="EMBL" id="ADR21400.1"/>
    </source>
</evidence>
<dbReference type="PROSITE" id="PS51688">
    <property type="entry name" value="ICA"/>
    <property type="match status" value="1"/>
</dbReference>
<dbReference type="InterPro" id="IPR036388">
    <property type="entry name" value="WH-like_DNA-bd_sf"/>
</dbReference>
<dbReference type="STRING" id="643867.Ftrac_1410"/>
<proteinExistence type="predicted"/>
<dbReference type="HOGENOM" id="CLU_416081_0_0_10"/>
<dbReference type="RefSeq" id="WP_013453547.1">
    <property type="nucleotide sequence ID" value="NC_014759.1"/>
</dbReference>
<dbReference type="Gene3D" id="1.10.10.10">
    <property type="entry name" value="Winged helix-like DNA-binding domain superfamily/Winged helix DNA-binding domain"/>
    <property type="match status" value="1"/>
</dbReference>
<dbReference type="AlphaFoldDB" id="E4TMW9"/>